<name>A0ABR3JF37_9AGAR</name>
<comment type="caution">
    <text evidence="1">The sequence shown here is derived from an EMBL/GenBank/DDBJ whole genome shotgun (WGS) entry which is preliminary data.</text>
</comment>
<keyword evidence="2" id="KW-1185">Reference proteome</keyword>
<evidence type="ECO:0000313" key="2">
    <source>
        <dbReference type="Proteomes" id="UP001556367"/>
    </source>
</evidence>
<organism evidence="1 2">
    <name type="scientific">Hohenbuehelia grisea</name>
    <dbReference type="NCBI Taxonomy" id="104357"/>
    <lineage>
        <taxon>Eukaryota</taxon>
        <taxon>Fungi</taxon>
        <taxon>Dikarya</taxon>
        <taxon>Basidiomycota</taxon>
        <taxon>Agaricomycotina</taxon>
        <taxon>Agaricomycetes</taxon>
        <taxon>Agaricomycetidae</taxon>
        <taxon>Agaricales</taxon>
        <taxon>Pleurotineae</taxon>
        <taxon>Pleurotaceae</taxon>
        <taxon>Hohenbuehelia</taxon>
    </lineage>
</organism>
<sequence>MQNPNFPKGLNIKPSTLSAGLELSGASSVVEDANQFGASAQQHAIGKYGIAGRVWEAAYALNLYIDPPADWSFDPPFVLNPNAPQTLIELGSGTGIVGKRISNRLVPHRDLIIVTDLAEVCFPAFEMTPIMLKPSKVCPLLEQNLYMQQNHTVVVRPLAWGSFADAESVLSDVLLRRTPPFLTRIICSDLVYFPELLAPLLRSLIQLSSPPFSPPFSDSDPGVSIIISYKVRSLAKETPFWSAFGLWFSFEPVVFKGKGQHCWTRFGSLDDSPFIFVAHRRPASFSWDIPQSDQDLLQGVGACGTASQKSDDTFETILLMSMEDDFS</sequence>
<gene>
    <name evidence="1" type="ORF">HGRIS_003345</name>
</gene>
<dbReference type="Proteomes" id="UP001556367">
    <property type="component" value="Unassembled WGS sequence"/>
</dbReference>
<reference evidence="2" key="1">
    <citation type="submission" date="2024-06" db="EMBL/GenBank/DDBJ databases">
        <title>Multi-omics analyses provide insights into the biosynthesis of the anticancer antibiotic pleurotin in Hohenbuehelia grisea.</title>
        <authorList>
            <person name="Weaver J.A."/>
            <person name="Alberti F."/>
        </authorList>
    </citation>
    <scope>NUCLEOTIDE SEQUENCE [LARGE SCALE GENOMIC DNA]</scope>
    <source>
        <strain evidence="2">T-177</strain>
    </source>
</reference>
<dbReference type="PANTHER" id="PTHR14614">
    <property type="entry name" value="HEPATOCELLULAR CARCINOMA-ASSOCIATED ANTIGEN"/>
    <property type="match status" value="1"/>
</dbReference>
<protein>
    <recommendedName>
        <fullName evidence="3">Methyltransferase-domain-containing protein</fullName>
    </recommendedName>
</protein>
<dbReference type="PANTHER" id="PTHR14614:SF161">
    <property type="match status" value="1"/>
</dbReference>
<dbReference type="Pfam" id="PF10294">
    <property type="entry name" value="Methyltransf_16"/>
    <property type="match status" value="1"/>
</dbReference>
<dbReference type="Gene3D" id="3.40.50.150">
    <property type="entry name" value="Vaccinia Virus protein VP39"/>
    <property type="match status" value="1"/>
</dbReference>
<evidence type="ECO:0008006" key="3">
    <source>
        <dbReference type="Google" id="ProtNLM"/>
    </source>
</evidence>
<evidence type="ECO:0000313" key="1">
    <source>
        <dbReference type="EMBL" id="KAL0954350.1"/>
    </source>
</evidence>
<dbReference type="InterPro" id="IPR019410">
    <property type="entry name" value="Methyltransf_16"/>
</dbReference>
<accession>A0ABR3JF37</accession>
<dbReference type="InterPro" id="IPR029063">
    <property type="entry name" value="SAM-dependent_MTases_sf"/>
</dbReference>
<proteinExistence type="predicted"/>
<dbReference type="EMBL" id="JASNQZ010000007">
    <property type="protein sequence ID" value="KAL0954350.1"/>
    <property type="molecule type" value="Genomic_DNA"/>
</dbReference>